<sequence>MKRQVFWMLAALMLWLSSGAQAAEIPLGPGDVVKISVFGNPDLAVETRVSESGFITFPLIGQVQVTGQSAAAAEKIIASNLEKGGFIKSPQVNLIVTVLASQQVSVLGQVNRPGRYPLDAKRTLLDFLALAGGVTPDGSDKVTLIRKRNGETQKEVIDVPEMIASGDMNRDFDLGGNDVIFVDRAPRFYIYGEVQRPGPYRVERNMTVQQALSAGGGLTQRGTERGISIKRRTADGKTETVSVKADDIVQPEDVLYIKESLF</sequence>
<evidence type="ECO:0000256" key="6">
    <source>
        <dbReference type="ARBA" id="ARBA00022692"/>
    </source>
</evidence>
<evidence type="ECO:0000256" key="14">
    <source>
        <dbReference type="ARBA" id="ARBA00023288"/>
    </source>
</evidence>
<dbReference type="PANTHER" id="PTHR33619:SF3">
    <property type="entry name" value="POLYSACCHARIDE EXPORT PROTEIN GFCE-RELATED"/>
    <property type="match status" value="1"/>
</dbReference>
<evidence type="ECO:0000256" key="8">
    <source>
        <dbReference type="ARBA" id="ARBA00023047"/>
    </source>
</evidence>
<feature type="signal peptide" evidence="15">
    <location>
        <begin position="1"/>
        <end position="22"/>
    </location>
</feature>
<dbReference type="Pfam" id="PF02563">
    <property type="entry name" value="Poly_export"/>
    <property type="match status" value="1"/>
</dbReference>
<keyword evidence="12" id="KW-0564">Palmitate</keyword>
<keyword evidence="6" id="KW-0812">Transmembrane</keyword>
<evidence type="ECO:0000256" key="5">
    <source>
        <dbReference type="ARBA" id="ARBA00022597"/>
    </source>
</evidence>
<keyword evidence="9" id="KW-0406">Ion transport</keyword>
<dbReference type="InterPro" id="IPR017478">
    <property type="entry name" value="Polysacc_export_EpsE"/>
</dbReference>
<keyword evidence="7 15" id="KW-0732">Signal</keyword>
<dbReference type="GO" id="GO:0006811">
    <property type="term" value="P:monoatomic ion transport"/>
    <property type="evidence" value="ECO:0007669"/>
    <property type="project" value="UniProtKB-KW"/>
</dbReference>
<gene>
    <name evidence="19" type="primary">epsE</name>
    <name evidence="19" type="ORF">GTP56_18340</name>
</gene>
<protein>
    <submittedName>
        <fullName evidence="19">Polysaccharide export protein EpsE</fullName>
    </submittedName>
</protein>
<evidence type="ECO:0000259" key="16">
    <source>
        <dbReference type="Pfam" id="PF02563"/>
    </source>
</evidence>
<evidence type="ECO:0000256" key="10">
    <source>
        <dbReference type="ARBA" id="ARBA00023114"/>
    </source>
</evidence>
<evidence type="ECO:0000256" key="13">
    <source>
        <dbReference type="ARBA" id="ARBA00023237"/>
    </source>
</evidence>
<dbReference type="Gene3D" id="3.10.560.10">
    <property type="entry name" value="Outer membrane lipoprotein wza domain like"/>
    <property type="match status" value="2"/>
</dbReference>
<dbReference type="Proteomes" id="UP000469734">
    <property type="component" value="Unassembled WGS sequence"/>
</dbReference>
<proteinExistence type="inferred from homology"/>
<evidence type="ECO:0000313" key="19">
    <source>
        <dbReference type="EMBL" id="MYM74146.1"/>
    </source>
</evidence>
<dbReference type="GO" id="GO:0015288">
    <property type="term" value="F:porin activity"/>
    <property type="evidence" value="ECO:0007669"/>
    <property type="project" value="UniProtKB-KW"/>
</dbReference>
<dbReference type="GO" id="GO:0046930">
    <property type="term" value="C:pore complex"/>
    <property type="evidence" value="ECO:0007669"/>
    <property type="project" value="UniProtKB-KW"/>
</dbReference>
<dbReference type="Pfam" id="PF22461">
    <property type="entry name" value="SLBB_2"/>
    <property type="match status" value="1"/>
</dbReference>
<feature type="domain" description="SLBB" evidence="18">
    <location>
        <begin position="102"/>
        <end position="182"/>
    </location>
</feature>
<keyword evidence="13" id="KW-0998">Cell outer membrane</keyword>
<dbReference type="PANTHER" id="PTHR33619">
    <property type="entry name" value="POLYSACCHARIDE EXPORT PROTEIN GFCE-RELATED"/>
    <property type="match status" value="1"/>
</dbReference>
<feature type="domain" description="Soluble ligand binding" evidence="17">
    <location>
        <begin position="188"/>
        <end position="240"/>
    </location>
</feature>
<evidence type="ECO:0000256" key="2">
    <source>
        <dbReference type="ARBA" id="ARBA00009450"/>
    </source>
</evidence>
<dbReference type="Pfam" id="PF10531">
    <property type="entry name" value="SLBB"/>
    <property type="match status" value="1"/>
</dbReference>
<dbReference type="GO" id="GO:0015159">
    <property type="term" value="F:polysaccharide transmembrane transporter activity"/>
    <property type="evidence" value="ECO:0007669"/>
    <property type="project" value="InterPro"/>
</dbReference>
<dbReference type="InterPro" id="IPR049712">
    <property type="entry name" value="Poly_export"/>
</dbReference>
<keyword evidence="8" id="KW-0625">Polysaccharide transport</keyword>
<keyword evidence="14" id="KW-0449">Lipoprotein</keyword>
<dbReference type="GO" id="GO:0009279">
    <property type="term" value="C:cell outer membrane"/>
    <property type="evidence" value="ECO:0007669"/>
    <property type="project" value="UniProtKB-SubCell"/>
</dbReference>
<organism evidence="19 20">
    <name type="scientific">Duganella margarita</name>
    <dbReference type="NCBI Taxonomy" id="2692170"/>
    <lineage>
        <taxon>Bacteria</taxon>
        <taxon>Pseudomonadati</taxon>
        <taxon>Pseudomonadota</taxon>
        <taxon>Betaproteobacteria</taxon>
        <taxon>Burkholderiales</taxon>
        <taxon>Oxalobacteraceae</taxon>
        <taxon>Telluria group</taxon>
        <taxon>Duganella</taxon>
    </lineage>
</organism>
<feature type="domain" description="Polysaccharide export protein N-terminal" evidence="16">
    <location>
        <begin position="21"/>
        <end position="96"/>
    </location>
</feature>
<dbReference type="AlphaFoldDB" id="A0A7X4H3K9"/>
<evidence type="ECO:0000256" key="1">
    <source>
        <dbReference type="ARBA" id="ARBA00004571"/>
    </source>
</evidence>
<evidence type="ECO:0000313" key="20">
    <source>
        <dbReference type="Proteomes" id="UP000469734"/>
    </source>
</evidence>
<keyword evidence="11" id="KW-0472">Membrane</keyword>
<keyword evidence="10" id="KW-0626">Porin</keyword>
<evidence type="ECO:0000256" key="4">
    <source>
        <dbReference type="ARBA" id="ARBA00022452"/>
    </source>
</evidence>
<dbReference type="NCBIfam" id="TIGR03028">
    <property type="entry name" value="EpsE"/>
    <property type="match status" value="1"/>
</dbReference>
<name>A0A7X4H3K9_9BURK</name>
<reference evidence="19 20" key="1">
    <citation type="submission" date="2019-12" db="EMBL/GenBank/DDBJ databases">
        <title>Novel species isolated from a subtropical stream in China.</title>
        <authorList>
            <person name="Lu H."/>
        </authorList>
    </citation>
    <scope>NUCLEOTIDE SEQUENCE [LARGE SCALE GENOMIC DNA]</scope>
    <source>
        <strain evidence="19 20">FT134W</strain>
    </source>
</reference>
<keyword evidence="4" id="KW-1134">Transmembrane beta strand</keyword>
<comment type="subcellular location">
    <subcellularLocation>
        <location evidence="1">Cell outer membrane</location>
        <topology evidence="1">Multi-pass membrane protein</topology>
    </subcellularLocation>
</comment>
<evidence type="ECO:0000256" key="12">
    <source>
        <dbReference type="ARBA" id="ARBA00023139"/>
    </source>
</evidence>
<evidence type="ECO:0000256" key="3">
    <source>
        <dbReference type="ARBA" id="ARBA00022448"/>
    </source>
</evidence>
<dbReference type="InterPro" id="IPR003715">
    <property type="entry name" value="Poly_export_N"/>
</dbReference>
<keyword evidence="5" id="KW-0762">Sugar transport</keyword>
<feature type="chain" id="PRO_5031054521" evidence="15">
    <location>
        <begin position="23"/>
        <end position="262"/>
    </location>
</feature>
<dbReference type="EMBL" id="WWCR01000020">
    <property type="protein sequence ID" value="MYM74146.1"/>
    <property type="molecule type" value="Genomic_DNA"/>
</dbReference>
<dbReference type="RefSeq" id="WP_161051167.1">
    <property type="nucleotide sequence ID" value="NZ_WWCR01000020.1"/>
</dbReference>
<evidence type="ECO:0000259" key="18">
    <source>
        <dbReference type="Pfam" id="PF22461"/>
    </source>
</evidence>
<keyword evidence="3" id="KW-0813">Transport</keyword>
<evidence type="ECO:0000259" key="17">
    <source>
        <dbReference type="Pfam" id="PF10531"/>
    </source>
</evidence>
<evidence type="ECO:0000256" key="7">
    <source>
        <dbReference type="ARBA" id="ARBA00022729"/>
    </source>
</evidence>
<accession>A0A7X4H3K9</accession>
<evidence type="ECO:0000256" key="9">
    <source>
        <dbReference type="ARBA" id="ARBA00023065"/>
    </source>
</evidence>
<comment type="caution">
    <text evidence="19">The sequence shown here is derived from an EMBL/GenBank/DDBJ whole genome shotgun (WGS) entry which is preliminary data.</text>
</comment>
<dbReference type="InterPro" id="IPR054765">
    <property type="entry name" value="SLBB_dom"/>
</dbReference>
<dbReference type="InterPro" id="IPR019554">
    <property type="entry name" value="Soluble_ligand-bd"/>
</dbReference>
<evidence type="ECO:0000256" key="11">
    <source>
        <dbReference type="ARBA" id="ARBA00023136"/>
    </source>
</evidence>
<evidence type="ECO:0000256" key="15">
    <source>
        <dbReference type="SAM" id="SignalP"/>
    </source>
</evidence>
<comment type="similarity">
    <text evidence="2">Belongs to the BexD/CtrA/VexA family.</text>
</comment>